<evidence type="ECO:0000313" key="10">
    <source>
        <dbReference type="EMBL" id="MBI3539967.1"/>
    </source>
</evidence>
<dbReference type="PANTHER" id="PTHR22854:SF2">
    <property type="entry name" value="INDOLE-3-GLYCEROL-PHOSPHATE SYNTHASE"/>
    <property type="match status" value="1"/>
</dbReference>
<keyword evidence="3 8" id="KW-0028">Amino-acid biosynthesis</keyword>
<reference evidence="10" key="1">
    <citation type="submission" date="2020-07" db="EMBL/GenBank/DDBJ databases">
        <title>Huge and variable diversity of episymbiotic CPR bacteria and DPANN archaea in groundwater ecosystems.</title>
        <authorList>
            <person name="He C.Y."/>
            <person name="Keren R."/>
            <person name="Whittaker M."/>
            <person name="Farag I.F."/>
            <person name="Doudna J."/>
            <person name="Cate J.H.D."/>
            <person name="Banfield J.F."/>
        </authorList>
    </citation>
    <scope>NUCLEOTIDE SEQUENCE</scope>
    <source>
        <strain evidence="10">NC_groundwater_928_Pr1_S-0.2um_72_17</strain>
    </source>
</reference>
<dbReference type="GO" id="GO:0004640">
    <property type="term" value="F:phosphoribosylanthranilate isomerase activity"/>
    <property type="evidence" value="ECO:0007669"/>
    <property type="project" value="TreeGrafter"/>
</dbReference>
<evidence type="ECO:0000256" key="1">
    <source>
        <dbReference type="ARBA" id="ARBA00001633"/>
    </source>
</evidence>
<dbReference type="Gene3D" id="3.20.20.70">
    <property type="entry name" value="Aldolase class I"/>
    <property type="match status" value="1"/>
</dbReference>
<evidence type="ECO:0000259" key="9">
    <source>
        <dbReference type="Pfam" id="PF00218"/>
    </source>
</evidence>
<comment type="similarity">
    <text evidence="8">Belongs to the TrpC family.</text>
</comment>
<dbReference type="InterPro" id="IPR013798">
    <property type="entry name" value="Indole-3-glycerol_P_synth_dom"/>
</dbReference>
<evidence type="ECO:0000256" key="8">
    <source>
        <dbReference type="HAMAP-Rule" id="MF_00134"/>
    </source>
</evidence>
<protein>
    <recommendedName>
        <fullName evidence="8">Indole-3-glycerol phosphate synthase</fullName>
        <shortName evidence="8">IGPS</shortName>
        <ecNumber evidence="8">4.1.1.48</ecNumber>
    </recommendedName>
</protein>
<organism evidence="10 11">
    <name type="scientific">Eiseniibacteriota bacterium</name>
    <dbReference type="NCBI Taxonomy" id="2212470"/>
    <lineage>
        <taxon>Bacteria</taxon>
        <taxon>Candidatus Eiseniibacteriota</taxon>
    </lineage>
</organism>
<evidence type="ECO:0000256" key="5">
    <source>
        <dbReference type="ARBA" id="ARBA00022822"/>
    </source>
</evidence>
<comment type="caution">
    <text evidence="10">The sequence shown here is derived from an EMBL/GenBank/DDBJ whole genome shotgun (WGS) entry which is preliminary data.</text>
</comment>
<feature type="domain" description="Indole-3-glycerol phosphate synthase" evidence="9">
    <location>
        <begin position="9"/>
        <end position="268"/>
    </location>
</feature>
<comment type="catalytic activity">
    <reaction evidence="1 8">
        <text>1-(2-carboxyphenylamino)-1-deoxy-D-ribulose 5-phosphate + H(+) = (1S,2R)-1-C-(indol-3-yl)glycerol 3-phosphate + CO2 + H2O</text>
        <dbReference type="Rhea" id="RHEA:23476"/>
        <dbReference type="ChEBI" id="CHEBI:15377"/>
        <dbReference type="ChEBI" id="CHEBI:15378"/>
        <dbReference type="ChEBI" id="CHEBI:16526"/>
        <dbReference type="ChEBI" id="CHEBI:58613"/>
        <dbReference type="ChEBI" id="CHEBI:58866"/>
        <dbReference type="EC" id="4.1.1.48"/>
    </reaction>
</comment>
<dbReference type="InterPro" id="IPR011060">
    <property type="entry name" value="RibuloseP-bd_barrel"/>
</dbReference>
<dbReference type="Proteomes" id="UP000807850">
    <property type="component" value="Unassembled WGS sequence"/>
</dbReference>
<evidence type="ECO:0000256" key="2">
    <source>
        <dbReference type="ARBA" id="ARBA00004696"/>
    </source>
</evidence>
<dbReference type="PROSITE" id="PS00614">
    <property type="entry name" value="IGPS"/>
    <property type="match status" value="1"/>
</dbReference>
<proteinExistence type="inferred from homology"/>
<keyword evidence="5 8" id="KW-0822">Tryptophan biosynthesis</keyword>
<keyword evidence="7 8" id="KW-0456">Lyase</keyword>
<evidence type="ECO:0000256" key="7">
    <source>
        <dbReference type="ARBA" id="ARBA00023239"/>
    </source>
</evidence>
<keyword evidence="4 8" id="KW-0210">Decarboxylase</keyword>
<name>A0A9D6L516_UNCEI</name>
<evidence type="ECO:0000256" key="4">
    <source>
        <dbReference type="ARBA" id="ARBA00022793"/>
    </source>
</evidence>
<dbReference type="Pfam" id="PF00218">
    <property type="entry name" value="IGPS"/>
    <property type="match status" value="1"/>
</dbReference>
<dbReference type="PANTHER" id="PTHR22854">
    <property type="entry name" value="TRYPTOPHAN BIOSYNTHESIS PROTEIN"/>
    <property type="match status" value="1"/>
</dbReference>
<sequence length="279" mass="29502">MTQPATDFLARIADDRRRRIEAMRLAVPGHTLRAALAPTRPAGRLERALRRGSARAGGPALPLKLLCEFKRASPSRGVLNAGADPLAFARIYAAGGAAAMSLVTEPDHFHGDLAWVAPVRAAVALPLLVKDFVIDSYQLLDAAARGADGVLLLAALLSDVQMQRLITEARLLGLDTLVEIHDDDELPRALKAGATLIGINNRNLRTFEVDLATSLRLVPRVPPLVTAVAESGLSTPADLERLRETRCDAVLIGEALMTAADPAATLATLAAAARGASRS</sequence>
<evidence type="ECO:0000256" key="6">
    <source>
        <dbReference type="ARBA" id="ARBA00023141"/>
    </source>
</evidence>
<dbReference type="InterPro" id="IPR001468">
    <property type="entry name" value="Indole-3-GlycerolPSynthase_CS"/>
</dbReference>
<dbReference type="GO" id="GO:0004425">
    <property type="term" value="F:indole-3-glycerol-phosphate synthase activity"/>
    <property type="evidence" value="ECO:0007669"/>
    <property type="project" value="UniProtKB-UniRule"/>
</dbReference>
<dbReference type="SUPFAM" id="SSF51366">
    <property type="entry name" value="Ribulose-phoshate binding barrel"/>
    <property type="match status" value="1"/>
</dbReference>
<dbReference type="GO" id="GO:0000162">
    <property type="term" value="P:L-tryptophan biosynthetic process"/>
    <property type="evidence" value="ECO:0007669"/>
    <property type="project" value="UniProtKB-UniRule"/>
</dbReference>
<dbReference type="EMBL" id="JACQAY010000220">
    <property type="protein sequence ID" value="MBI3539967.1"/>
    <property type="molecule type" value="Genomic_DNA"/>
</dbReference>
<dbReference type="EC" id="4.1.1.48" evidence="8"/>
<accession>A0A9D6L516</accession>
<dbReference type="InterPro" id="IPR013785">
    <property type="entry name" value="Aldolase_TIM"/>
</dbReference>
<evidence type="ECO:0000256" key="3">
    <source>
        <dbReference type="ARBA" id="ARBA00022605"/>
    </source>
</evidence>
<dbReference type="InterPro" id="IPR045186">
    <property type="entry name" value="Indole-3-glycerol_P_synth"/>
</dbReference>
<keyword evidence="6 8" id="KW-0057">Aromatic amino acid biosynthesis</keyword>
<comment type="pathway">
    <text evidence="2 8">Amino-acid biosynthesis; L-tryptophan biosynthesis; L-tryptophan from chorismate: step 4/5.</text>
</comment>
<dbReference type="CDD" id="cd00331">
    <property type="entry name" value="IGPS"/>
    <property type="match status" value="1"/>
</dbReference>
<gene>
    <name evidence="8 10" type="primary">trpC</name>
    <name evidence="10" type="ORF">HY076_06810</name>
</gene>
<evidence type="ECO:0000313" key="11">
    <source>
        <dbReference type="Proteomes" id="UP000807850"/>
    </source>
</evidence>
<dbReference type="NCBIfam" id="NF001377">
    <property type="entry name" value="PRK00278.2-4"/>
    <property type="match status" value="1"/>
</dbReference>
<dbReference type="HAMAP" id="MF_00134_B">
    <property type="entry name" value="IGPS_B"/>
    <property type="match status" value="1"/>
</dbReference>
<dbReference type="AlphaFoldDB" id="A0A9D6L516"/>